<proteinExistence type="predicted"/>
<name>A0ABW5VAA1_9BACI</name>
<sequence>MSEKSGQIQFVILGFLFLAISIIYSIASISGGVFPSGQDVILFGVSVMAFSNAYLYPQFKGNDERSKQIREKGMFVSYFFILSYMIILMGLFGLNVIALNGFQTVSILAALTMITVFISFVVFSKRS</sequence>
<feature type="transmembrane region" description="Helical" evidence="1">
    <location>
        <begin position="105"/>
        <end position="123"/>
    </location>
</feature>
<evidence type="ECO:0000313" key="3">
    <source>
        <dbReference type="Proteomes" id="UP001597502"/>
    </source>
</evidence>
<evidence type="ECO:0000256" key="1">
    <source>
        <dbReference type="SAM" id="Phobius"/>
    </source>
</evidence>
<keyword evidence="1" id="KW-1133">Transmembrane helix</keyword>
<feature type="transmembrane region" description="Helical" evidence="1">
    <location>
        <begin position="78"/>
        <end position="99"/>
    </location>
</feature>
<organism evidence="2 3">
    <name type="scientific">Lentibacillus juripiscarius</name>
    <dbReference type="NCBI Taxonomy" id="257446"/>
    <lineage>
        <taxon>Bacteria</taxon>
        <taxon>Bacillati</taxon>
        <taxon>Bacillota</taxon>
        <taxon>Bacilli</taxon>
        <taxon>Bacillales</taxon>
        <taxon>Bacillaceae</taxon>
        <taxon>Lentibacillus</taxon>
    </lineage>
</organism>
<evidence type="ECO:0000313" key="2">
    <source>
        <dbReference type="EMBL" id="MFD2761575.1"/>
    </source>
</evidence>
<feature type="transmembrane region" description="Helical" evidence="1">
    <location>
        <begin position="40"/>
        <end position="57"/>
    </location>
</feature>
<keyword evidence="1" id="KW-0472">Membrane</keyword>
<dbReference type="Proteomes" id="UP001597502">
    <property type="component" value="Unassembled WGS sequence"/>
</dbReference>
<evidence type="ECO:0008006" key="4">
    <source>
        <dbReference type="Google" id="ProtNLM"/>
    </source>
</evidence>
<protein>
    <recommendedName>
        <fullName evidence="4">Permease</fullName>
    </recommendedName>
</protein>
<reference evidence="3" key="1">
    <citation type="journal article" date="2019" name="Int. J. Syst. Evol. Microbiol.">
        <title>The Global Catalogue of Microorganisms (GCM) 10K type strain sequencing project: providing services to taxonomists for standard genome sequencing and annotation.</title>
        <authorList>
            <consortium name="The Broad Institute Genomics Platform"/>
            <consortium name="The Broad Institute Genome Sequencing Center for Infectious Disease"/>
            <person name="Wu L."/>
            <person name="Ma J."/>
        </authorList>
    </citation>
    <scope>NUCLEOTIDE SEQUENCE [LARGE SCALE GENOMIC DNA]</scope>
    <source>
        <strain evidence="3">TISTR 1535</strain>
    </source>
</reference>
<feature type="transmembrane region" description="Helical" evidence="1">
    <location>
        <begin position="12"/>
        <end position="34"/>
    </location>
</feature>
<keyword evidence="1" id="KW-0812">Transmembrane</keyword>
<gene>
    <name evidence="2" type="ORF">ACFSUO_11490</name>
</gene>
<keyword evidence="3" id="KW-1185">Reference proteome</keyword>
<dbReference type="EMBL" id="JBHUNA010000024">
    <property type="protein sequence ID" value="MFD2761575.1"/>
    <property type="molecule type" value="Genomic_DNA"/>
</dbReference>
<dbReference type="RefSeq" id="WP_382394210.1">
    <property type="nucleotide sequence ID" value="NZ_JBHUNA010000024.1"/>
</dbReference>
<comment type="caution">
    <text evidence="2">The sequence shown here is derived from an EMBL/GenBank/DDBJ whole genome shotgun (WGS) entry which is preliminary data.</text>
</comment>
<accession>A0ABW5VAA1</accession>